<keyword evidence="1" id="KW-0677">Repeat</keyword>
<dbReference type="Pfam" id="PF01535">
    <property type="entry name" value="PPR"/>
    <property type="match status" value="5"/>
</dbReference>
<evidence type="ECO:0000313" key="6">
    <source>
        <dbReference type="Proteomes" id="UP000250235"/>
    </source>
</evidence>
<feature type="repeat" description="PPR" evidence="2">
    <location>
        <begin position="371"/>
        <end position="405"/>
    </location>
</feature>
<feature type="repeat" description="PPR" evidence="2">
    <location>
        <begin position="196"/>
        <end position="230"/>
    </location>
</feature>
<reference evidence="5 6" key="1">
    <citation type="journal article" date="2015" name="Proc. Natl. Acad. Sci. U.S.A.">
        <title>The resurrection genome of Boea hygrometrica: A blueprint for survival of dehydration.</title>
        <authorList>
            <person name="Xiao L."/>
            <person name="Yang G."/>
            <person name="Zhang L."/>
            <person name="Yang X."/>
            <person name="Zhao S."/>
            <person name="Ji Z."/>
            <person name="Zhou Q."/>
            <person name="Hu M."/>
            <person name="Wang Y."/>
            <person name="Chen M."/>
            <person name="Xu Y."/>
            <person name="Jin H."/>
            <person name="Xiao X."/>
            <person name="Hu G."/>
            <person name="Bao F."/>
            <person name="Hu Y."/>
            <person name="Wan P."/>
            <person name="Li L."/>
            <person name="Deng X."/>
            <person name="Kuang T."/>
            <person name="Xiang C."/>
            <person name="Zhu J.K."/>
            <person name="Oliver M.J."/>
            <person name="He Y."/>
        </authorList>
    </citation>
    <scope>NUCLEOTIDE SEQUENCE [LARGE SCALE GENOMIC DNA]</scope>
    <source>
        <strain evidence="6">cv. XS01</strain>
    </source>
</reference>
<dbReference type="PANTHER" id="PTHR46862:SF5">
    <property type="entry name" value="OS02G0170000 PROTEIN"/>
    <property type="match status" value="1"/>
</dbReference>
<dbReference type="InterPro" id="IPR011990">
    <property type="entry name" value="TPR-like_helical_dom_sf"/>
</dbReference>
<dbReference type="Pfam" id="PF13041">
    <property type="entry name" value="PPR_2"/>
    <property type="match status" value="1"/>
</dbReference>
<dbReference type="OrthoDB" id="185373at2759"/>
<dbReference type="SUPFAM" id="SSF48452">
    <property type="entry name" value="TPR-like"/>
    <property type="match status" value="1"/>
</dbReference>
<dbReference type="Proteomes" id="UP000250235">
    <property type="component" value="Unassembled WGS sequence"/>
</dbReference>
<dbReference type="Pfam" id="PF13812">
    <property type="entry name" value="PPR_3"/>
    <property type="match status" value="2"/>
</dbReference>
<feature type="region of interest" description="Disordered" evidence="3">
    <location>
        <begin position="51"/>
        <end position="78"/>
    </location>
</feature>
<dbReference type="PANTHER" id="PTHR46862">
    <property type="entry name" value="OS07G0661900 PROTEIN"/>
    <property type="match status" value="1"/>
</dbReference>
<dbReference type="Gene3D" id="1.25.40.10">
    <property type="entry name" value="Tetratricopeptide repeat domain"/>
    <property type="match status" value="6"/>
</dbReference>
<keyword evidence="6" id="KW-1185">Reference proteome</keyword>
<feature type="repeat" description="PPR" evidence="2">
    <location>
        <begin position="266"/>
        <end position="300"/>
    </location>
</feature>
<feature type="domain" description="PROP1-like PPR" evidence="4">
    <location>
        <begin position="270"/>
        <end position="409"/>
    </location>
</feature>
<accession>A0A2Z7C9C6</accession>
<dbReference type="PROSITE" id="PS51375">
    <property type="entry name" value="PPR"/>
    <property type="match status" value="11"/>
</dbReference>
<feature type="repeat" description="PPR" evidence="2">
    <location>
        <begin position="441"/>
        <end position="475"/>
    </location>
</feature>
<feature type="compositionally biased region" description="Basic residues" evidence="3">
    <location>
        <begin position="59"/>
        <end position="69"/>
    </location>
</feature>
<proteinExistence type="predicted"/>
<feature type="repeat" description="PPR" evidence="2">
    <location>
        <begin position="336"/>
        <end position="370"/>
    </location>
</feature>
<feature type="repeat" description="PPR" evidence="2">
    <location>
        <begin position="301"/>
        <end position="335"/>
    </location>
</feature>
<feature type="repeat" description="PPR" evidence="2">
    <location>
        <begin position="852"/>
        <end position="886"/>
    </location>
</feature>
<evidence type="ECO:0000313" key="5">
    <source>
        <dbReference type="EMBL" id="KZV40938.1"/>
    </source>
</evidence>
<evidence type="ECO:0000256" key="3">
    <source>
        <dbReference type="SAM" id="MobiDB-lite"/>
    </source>
</evidence>
<evidence type="ECO:0000256" key="2">
    <source>
        <dbReference type="PROSITE-ProRule" id="PRU00708"/>
    </source>
</evidence>
<dbReference type="AlphaFoldDB" id="A0A2Z7C9C6"/>
<evidence type="ECO:0000256" key="1">
    <source>
        <dbReference type="ARBA" id="ARBA00022737"/>
    </source>
</evidence>
<name>A0A2Z7C9C6_9LAMI</name>
<sequence>MELQALKSPFLCPSPYILYTHQKLPNKPLTGKSSSKPKFLCCLKPDPWTLSDGNPHSKNLNKPKPKSKNPKNPLSDDNARRIIKAKAQYLSVLRRNQGSRVQTPKWIKRTPEQMVQYLEDDRNGHLYGRHVVAAIKRVRSLSQMAEGAYDMREVMGSFVAKLSFREMCVVLKEQRSWRQVRDFFGWMKLQLSYRPSVIVYTLVLRAYGLVGKIQLAEQTFLEMLEAGCEPDEVACGTMLCTYARWGRHKTMLSFYSAVQERGIMISTAVFNFMLSSLQKKSRHSDVLSVWRQMKEKGVAPNQFTYTVVISSLAKQDISDETFETFKEMKKLGFVPEESTYSLLIILCSKCGDKDEAFHLYADMRSRGIIPSNFTCASLLAMYYRLGDYRKACSLFIEMEKCGIIADEVIFGLMIRIYGKLGLYEEAQKTFEEVDRSGQLGDGKTYATMAQVHLRFGNFEKALDVMEQMRTKNISYSRFSYIVLLQCYIVKGDLASAEVTYQALSKTGLPDATSCDDMLNFYLRLGLAEKAKDFVAQIRKGEIRFDEKLLKTVMNVYCKGGMLREVEQLTAELKLTKTLDDSTFFQTFFMATNRQLSRLEEIDQFIGPADQSGAMAIELLVVLCLEAQDCTQMNEVLILFLKTKIGKSIGNHVITKFCNLLKAEYLYELMTKLGCRLEVTAVGSMISLYGKLKKLRKAQEVYSAVAGSGTTGKETVYKSMINAYIACNREEKAYFFYKEQTEKGHNLDPVSISILVKALTNDGKHTQAESVIHNCFRDHLELDTVAYNTFIKAMLEAGKLRFAVSIYERMLSSNISPSIQTFNTMISVYGRFRDLDKVSEMFNMAQNMGLTLDEKTYTNLICHYGKAGKVVEASALFSRMLDEGIKPGQMCYNIMINVNSTKGLYHEAEELFQSMKTNGNEPDSRTYLAIIRAYTKQNELSCPCGMKEFTHLVLISTSYSWLKLKEYIEIVFHAGLHPELECKRILLRGYLEFGNVGDGIIFYERECCSEKPDRFILSAAVYLYKSANMESRAQELLNAMDSFGIPFLKNLEVGSKAQAPVV</sequence>
<evidence type="ECO:0000259" key="4">
    <source>
        <dbReference type="Pfam" id="PF17177"/>
    </source>
</evidence>
<feature type="repeat" description="PPR" evidence="2">
    <location>
        <begin position="887"/>
        <end position="921"/>
    </location>
</feature>
<dbReference type="InterPro" id="IPR002885">
    <property type="entry name" value="PPR_rpt"/>
</dbReference>
<feature type="repeat" description="PPR" evidence="2">
    <location>
        <begin position="406"/>
        <end position="440"/>
    </location>
</feature>
<feature type="repeat" description="PPR" evidence="2">
    <location>
        <begin position="782"/>
        <end position="816"/>
    </location>
</feature>
<gene>
    <name evidence="5" type="ORF">F511_05183</name>
</gene>
<feature type="repeat" description="PPR" evidence="2">
    <location>
        <begin position="817"/>
        <end position="851"/>
    </location>
</feature>
<dbReference type="SUPFAM" id="SSF81901">
    <property type="entry name" value="HCP-like"/>
    <property type="match status" value="1"/>
</dbReference>
<dbReference type="InterPro" id="IPR033443">
    <property type="entry name" value="PROP1-like_PPR_dom"/>
</dbReference>
<protein>
    <submittedName>
        <fullName evidence="5">Pentatricopeptide repeat-containing protein-like</fullName>
    </submittedName>
</protein>
<dbReference type="EMBL" id="KQ999852">
    <property type="protein sequence ID" value="KZV40938.1"/>
    <property type="molecule type" value="Genomic_DNA"/>
</dbReference>
<organism evidence="5 6">
    <name type="scientific">Dorcoceras hygrometricum</name>
    <dbReference type="NCBI Taxonomy" id="472368"/>
    <lineage>
        <taxon>Eukaryota</taxon>
        <taxon>Viridiplantae</taxon>
        <taxon>Streptophyta</taxon>
        <taxon>Embryophyta</taxon>
        <taxon>Tracheophyta</taxon>
        <taxon>Spermatophyta</taxon>
        <taxon>Magnoliopsida</taxon>
        <taxon>eudicotyledons</taxon>
        <taxon>Gunneridae</taxon>
        <taxon>Pentapetalae</taxon>
        <taxon>asterids</taxon>
        <taxon>lamiids</taxon>
        <taxon>Lamiales</taxon>
        <taxon>Gesneriaceae</taxon>
        <taxon>Didymocarpoideae</taxon>
        <taxon>Trichosporeae</taxon>
        <taxon>Loxocarpinae</taxon>
        <taxon>Dorcoceras</taxon>
    </lineage>
</organism>
<dbReference type="Pfam" id="PF17177">
    <property type="entry name" value="PPR_long"/>
    <property type="match status" value="1"/>
</dbReference>
<dbReference type="NCBIfam" id="TIGR00756">
    <property type="entry name" value="PPR"/>
    <property type="match status" value="10"/>
</dbReference>